<dbReference type="Pfam" id="PF12850">
    <property type="entry name" value="Metallophos_2"/>
    <property type="match status" value="1"/>
</dbReference>
<dbReference type="InterPro" id="IPR024654">
    <property type="entry name" value="Calcineurin-like_PHP_lpxH"/>
</dbReference>
<dbReference type="Proteomes" id="UP000220006">
    <property type="component" value="Unassembled WGS sequence"/>
</dbReference>
<organism evidence="3 4">
    <name type="scientific">Bacillus cereus</name>
    <dbReference type="NCBI Taxonomy" id="1396"/>
    <lineage>
        <taxon>Bacteria</taxon>
        <taxon>Bacillati</taxon>
        <taxon>Bacillota</taxon>
        <taxon>Bacilli</taxon>
        <taxon>Bacillales</taxon>
        <taxon>Bacillaceae</taxon>
        <taxon>Bacillus</taxon>
        <taxon>Bacillus cereus group</taxon>
    </lineage>
</organism>
<evidence type="ECO:0000313" key="3">
    <source>
        <dbReference type="EMBL" id="PEC20041.1"/>
    </source>
</evidence>
<dbReference type="PIRSF" id="PIRSF000883">
    <property type="entry name" value="Pesterase_MJ0912"/>
    <property type="match status" value="1"/>
</dbReference>
<accession>A0A2A7HSU0</accession>
<dbReference type="RefSeq" id="WP_097905505.1">
    <property type="nucleotide sequence ID" value="NZ_NVLK01000050.1"/>
</dbReference>
<comment type="caution">
    <text evidence="3">The sequence shown here is derived from an EMBL/GenBank/DDBJ whole genome shotgun (WGS) entry which is preliminary data.</text>
</comment>
<protein>
    <submittedName>
        <fullName evidence="3">Metallophosphatase family protein</fullName>
    </submittedName>
</protein>
<dbReference type="EMBL" id="NVLK01000050">
    <property type="protein sequence ID" value="PEC20041.1"/>
    <property type="molecule type" value="Genomic_DNA"/>
</dbReference>
<dbReference type="AlphaFoldDB" id="A0A2A7HSU0"/>
<dbReference type="InterPro" id="IPR050126">
    <property type="entry name" value="Ap4A_hydrolase"/>
</dbReference>
<evidence type="ECO:0000259" key="2">
    <source>
        <dbReference type="Pfam" id="PF12850"/>
    </source>
</evidence>
<dbReference type="SUPFAM" id="SSF56300">
    <property type="entry name" value="Metallo-dependent phosphatases"/>
    <property type="match status" value="1"/>
</dbReference>
<evidence type="ECO:0000256" key="1">
    <source>
        <dbReference type="ARBA" id="ARBA00008950"/>
    </source>
</evidence>
<dbReference type="PANTHER" id="PTHR42850">
    <property type="entry name" value="METALLOPHOSPHOESTERASE"/>
    <property type="match status" value="1"/>
</dbReference>
<reference evidence="3 4" key="1">
    <citation type="submission" date="2017-09" db="EMBL/GenBank/DDBJ databases">
        <title>Large-scale bioinformatics analysis of Bacillus genomes uncovers conserved roles of natural products in bacterial physiology.</title>
        <authorList>
            <consortium name="Agbiome Team Llc"/>
            <person name="Bleich R.M."/>
            <person name="Grubbs K.J."/>
            <person name="Santa Maria K.C."/>
            <person name="Allen S.E."/>
            <person name="Farag S."/>
            <person name="Shank E.A."/>
            <person name="Bowers A."/>
        </authorList>
    </citation>
    <scope>NUCLEOTIDE SEQUENCE [LARGE SCALE GENOMIC DNA]</scope>
    <source>
        <strain evidence="3 4">AFS096845</strain>
    </source>
</reference>
<dbReference type="PANTHER" id="PTHR42850:SF2">
    <property type="entry name" value="BLL5683 PROTEIN"/>
    <property type="match status" value="1"/>
</dbReference>
<name>A0A2A7HSU0_BACCE</name>
<dbReference type="CDD" id="cd00838">
    <property type="entry name" value="MPP_superfamily"/>
    <property type="match status" value="1"/>
</dbReference>
<proteinExistence type="inferred from homology"/>
<feature type="domain" description="Calcineurin-like phosphoesterase" evidence="2">
    <location>
        <begin position="3"/>
        <end position="192"/>
    </location>
</feature>
<comment type="similarity">
    <text evidence="1">Belongs to the metallophosphoesterase superfamily. YfcE family.</text>
</comment>
<dbReference type="Gene3D" id="3.60.21.10">
    <property type="match status" value="1"/>
</dbReference>
<dbReference type="InterPro" id="IPR011152">
    <property type="entry name" value="Pesterase_MJ0912"/>
</dbReference>
<dbReference type="GO" id="GO:0016791">
    <property type="term" value="F:phosphatase activity"/>
    <property type="evidence" value="ECO:0007669"/>
    <property type="project" value="TreeGrafter"/>
</dbReference>
<sequence>MDKIAVISDIHGNIPALESVLKDIKLRGIERIICLGDLVGKGPHSSEVIEIVRKECEEVVMGNWDDFITKPIEFEALKWHQKQLSEEQNEYLRSLPFSIEFYMSGKLIRMFHASPRSLYERIQPHAAIEERVSMFENSDLTENIEGERKPDVVCYGDVHQAFVQNFRGKTLCNAGSVGNPLEITQASYLIFEGTYNEKEATSFSIQLVRVPYDIELAIRLAEELDMPEIEEYKQELRTALYRGFKGK</sequence>
<dbReference type="GO" id="GO:0005737">
    <property type="term" value="C:cytoplasm"/>
    <property type="evidence" value="ECO:0007669"/>
    <property type="project" value="TreeGrafter"/>
</dbReference>
<evidence type="ECO:0000313" key="4">
    <source>
        <dbReference type="Proteomes" id="UP000220006"/>
    </source>
</evidence>
<gene>
    <name evidence="3" type="ORF">COM96_21765</name>
</gene>
<dbReference type="InterPro" id="IPR029052">
    <property type="entry name" value="Metallo-depent_PP-like"/>
</dbReference>